<reference evidence="1" key="2">
    <citation type="submission" date="2020-11" db="EMBL/GenBank/DDBJ databases">
        <authorList>
            <person name="McCartney M.A."/>
            <person name="Auch B."/>
            <person name="Kono T."/>
            <person name="Mallez S."/>
            <person name="Becker A."/>
            <person name="Gohl D.M."/>
            <person name="Silverstein K.A.T."/>
            <person name="Koren S."/>
            <person name="Bechman K.B."/>
            <person name="Herman A."/>
            <person name="Abrahante J.E."/>
            <person name="Garbe J."/>
        </authorList>
    </citation>
    <scope>NUCLEOTIDE SEQUENCE</scope>
    <source>
        <strain evidence="1">Duluth1</strain>
        <tissue evidence="1">Whole animal</tissue>
    </source>
</reference>
<dbReference type="Proteomes" id="UP000828390">
    <property type="component" value="Unassembled WGS sequence"/>
</dbReference>
<sequence>MLRFDANQQTNRRQKQYVPQYRLEDIQIQLLKLLRSLRTGIVDKQMDRWKKESERHQSRIVSIYMLPFDRLNKMKTTPSPGSLQTDVLTKFHENWAKNVTSRVEICPPPGGYVFSSIWTIFELQCFDQNFMIIGQILKTAPPNGGHVFFNRPEPLFFELDQGITRKNLLTKFHTM</sequence>
<dbReference type="EMBL" id="JAIWYP010000013">
    <property type="protein sequence ID" value="KAH3719822.1"/>
    <property type="molecule type" value="Genomic_DNA"/>
</dbReference>
<accession>A0A9D4HID1</accession>
<proteinExistence type="predicted"/>
<evidence type="ECO:0000313" key="2">
    <source>
        <dbReference type="Proteomes" id="UP000828390"/>
    </source>
</evidence>
<name>A0A9D4HID1_DREPO</name>
<gene>
    <name evidence="1" type="ORF">DPMN_062706</name>
</gene>
<comment type="caution">
    <text evidence="1">The sequence shown here is derived from an EMBL/GenBank/DDBJ whole genome shotgun (WGS) entry which is preliminary data.</text>
</comment>
<evidence type="ECO:0000313" key="1">
    <source>
        <dbReference type="EMBL" id="KAH3719822.1"/>
    </source>
</evidence>
<dbReference type="AlphaFoldDB" id="A0A9D4HID1"/>
<protein>
    <submittedName>
        <fullName evidence="1">Uncharacterized protein</fullName>
    </submittedName>
</protein>
<reference evidence="1" key="1">
    <citation type="journal article" date="2019" name="bioRxiv">
        <title>The Genome of the Zebra Mussel, Dreissena polymorpha: A Resource for Invasive Species Research.</title>
        <authorList>
            <person name="McCartney M.A."/>
            <person name="Auch B."/>
            <person name="Kono T."/>
            <person name="Mallez S."/>
            <person name="Zhang Y."/>
            <person name="Obille A."/>
            <person name="Becker A."/>
            <person name="Abrahante J.E."/>
            <person name="Garbe J."/>
            <person name="Badalamenti J.P."/>
            <person name="Herman A."/>
            <person name="Mangelson H."/>
            <person name="Liachko I."/>
            <person name="Sullivan S."/>
            <person name="Sone E.D."/>
            <person name="Koren S."/>
            <person name="Silverstein K.A.T."/>
            <person name="Beckman K.B."/>
            <person name="Gohl D.M."/>
        </authorList>
    </citation>
    <scope>NUCLEOTIDE SEQUENCE</scope>
    <source>
        <strain evidence="1">Duluth1</strain>
        <tissue evidence="1">Whole animal</tissue>
    </source>
</reference>
<keyword evidence="2" id="KW-1185">Reference proteome</keyword>
<organism evidence="1 2">
    <name type="scientific">Dreissena polymorpha</name>
    <name type="common">Zebra mussel</name>
    <name type="synonym">Mytilus polymorpha</name>
    <dbReference type="NCBI Taxonomy" id="45954"/>
    <lineage>
        <taxon>Eukaryota</taxon>
        <taxon>Metazoa</taxon>
        <taxon>Spiralia</taxon>
        <taxon>Lophotrochozoa</taxon>
        <taxon>Mollusca</taxon>
        <taxon>Bivalvia</taxon>
        <taxon>Autobranchia</taxon>
        <taxon>Heteroconchia</taxon>
        <taxon>Euheterodonta</taxon>
        <taxon>Imparidentia</taxon>
        <taxon>Neoheterodontei</taxon>
        <taxon>Myida</taxon>
        <taxon>Dreissenoidea</taxon>
        <taxon>Dreissenidae</taxon>
        <taxon>Dreissena</taxon>
    </lineage>
</organism>